<dbReference type="Proteomes" id="UP000006804">
    <property type="component" value="Chromosome"/>
</dbReference>
<dbReference type="InterPro" id="IPR006638">
    <property type="entry name" value="Elp3/MiaA/NifB-like_rSAM"/>
</dbReference>
<dbReference type="Pfam" id="PF04055">
    <property type="entry name" value="Radical_SAM"/>
    <property type="match status" value="1"/>
</dbReference>
<evidence type="ECO:0000313" key="8">
    <source>
        <dbReference type="EMBL" id="AEH50456.1"/>
    </source>
</evidence>
<dbReference type="SMART" id="SM00729">
    <property type="entry name" value="Elp3"/>
    <property type="match status" value="1"/>
</dbReference>
<evidence type="ECO:0000256" key="5">
    <source>
        <dbReference type="ARBA" id="ARBA00023004"/>
    </source>
</evidence>
<evidence type="ECO:0000256" key="6">
    <source>
        <dbReference type="ARBA" id="ARBA00023014"/>
    </source>
</evidence>
<dbReference type="SFLD" id="SFLDS00029">
    <property type="entry name" value="Radical_SAM"/>
    <property type="match status" value="1"/>
</dbReference>
<organism evidence="8 9">
    <name type="scientific">Pseudothermotoga thermarum DSM 5069</name>
    <dbReference type="NCBI Taxonomy" id="688269"/>
    <lineage>
        <taxon>Bacteria</taxon>
        <taxon>Thermotogati</taxon>
        <taxon>Thermotogota</taxon>
        <taxon>Thermotogae</taxon>
        <taxon>Thermotogales</taxon>
        <taxon>Thermotogaceae</taxon>
        <taxon>Pseudothermotoga</taxon>
    </lineage>
</organism>
<dbReference type="PANTHER" id="PTHR43409">
    <property type="entry name" value="ANAEROBIC MAGNESIUM-PROTOPORPHYRIN IX MONOMETHYL ESTER CYCLASE-RELATED"/>
    <property type="match status" value="1"/>
</dbReference>
<evidence type="ECO:0000259" key="7">
    <source>
        <dbReference type="PROSITE" id="PS51918"/>
    </source>
</evidence>
<dbReference type="HOGENOM" id="CLU_042889_0_0_0"/>
<dbReference type="InterPro" id="IPR023980">
    <property type="entry name" value="CHP04013_B12-bd/rSAM"/>
</dbReference>
<dbReference type="SFLD" id="SFLDG01082">
    <property type="entry name" value="B12-binding_domain_containing"/>
    <property type="match status" value="1"/>
</dbReference>
<evidence type="ECO:0000256" key="2">
    <source>
        <dbReference type="ARBA" id="ARBA00022485"/>
    </source>
</evidence>
<dbReference type="InterPro" id="IPR023404">
    <property type="entry name" value="rSAM_horseshoe"/>
</dbReference>
<dbReference type="Gene3D" id="3.40.50.280">
    <property type="entry name" value="Cobalamin-binding domain"/>
    <property type="match status" value="1"/>
</dbReference>
<dbReference type="InterPro" id="IPR020612">
    <property type="entry name" value="Methylthiotransferase_CS"/>
</dbReference>
<dbReference type="RefSeq" id="WP_013931679.1">
    <property type="nucleotide sequence ID" value="NC_015707.1"/>
</dbReference>
<evidence type="ECO:0000313" key="9">
    <source>
        <dbReference type="Proteomes" id="UP000006804"/>
    </source>
</evidence>
<gene>
    <name evidence="8" type="ORF">Theth_0361</name>
</gene>
<dbReference type="NCBIfam" id="TIGR04013">
    <property type="entry name" value="B12_SAM_MJ_1487"/>
    <property type="match status" value="1"/>
</dbReference>
<dbReference type="InterPro" id="IPR051198">
    <property type="entry name" value="BchE-like"/>
</dbReference>
<keyword evidence="4" id="KW-0479">Metal-binding</keyword>
<feature type="domain" description="Radical SAM core" evidence="7">
    <location>
        <begin position="134"/>
        <end position="372"/>
    </location>
</feature>
<dbReference type="InterPro" id="IPR007197">
    <property type="entry name" value="rSAM"/>
</dbReference>
<keyword evidence="3" id="KW-0949">S-adenosyl-L-methionine</keyword>
<keyword evidence="6" id="KW-0411">Iron-sulfur</keyword>
<dbReference type="PANTHER" id="PTHR43409:SF17">
    <property type="entry name" value="METHYLTHIOTRANSFERASE MJ0865-RELATED"/>
    <property type="match status" value="1"/>
</dbReference>
<dbReference type="CDD" id="cd01335">
    <property type="entry name" value="Radical_SAM"/>
    <property type="match status" value="1"/>
</dbReference>
<name>F7YVF2_9THEM</name>
<reference evidence="8 9" key="1">
    <citation type="submission" date="2010-11" db="EMBL/GenBank/DDBJ databases">
        <title>The complete genome of Thermotoga thermarum DSM 5069.</title>
        <authorList>
            <consortium name="US DOE Joint Genome Institute (JGI-PGF)"/>
            <person name="Lucas S."/>
            <person name="Copeland A."/>
            <person name="Lapidus A."/>
            <person name="Bruce D."/>
            <person name="Goodwin L."/>
            <person name="Pitluck S."/>
            <person name="Kyrpides N."/>
            <person name="Mavromatis K."/>
            <person name="Ivanova N."/>
            <person name="Zeytun A."/>
            <person name="Brettin T."/>
            <person name="Detter J.C."/>
            <person name="Tapia R."/>
            <person name="Han C."/>
            <person name="Land M."/>
            <person name="Hauser L."/>
            <person name="Markowitz V."/>
            <person name="Cheng J.-F."/>
            <person name="Hugenholtz P."/>
            <person name="Woyke T."/>
            <person name="Wu D."/>
            <person name="Spring S."/>
            <person name="Schroeder M."/>
            <person name="Brambilla E."/>
            <person name="Klenk H.-P."/>
            <person name="Eisen J.A."/>
        </authorList>
    </citation>
    <scope>NUCLEOTIDE SEQUENCE [LARGE SCALE GENOMIC DNA]</scope>
    <source>
        <strain evidence="8 9">DSM 5069</strain>
    </source>
</reference>
<dbReference type="OrthoDB" id="9801424at2"/>
<evidence type="ECO:0000256" key="4">
    <source>
        <dbReference type="ARBA" id="ARBA00022723"/>
    </source>
</evidence>
<dbReference type="EMBL" id="CP002351">
    <property type="protein sequence ID" value="AEH50456.1"/>
    <property type="molecule type" value="Genomic_DNA"/>
</dbReference>
<dbReference type="AlphaFoldDB" id="F7YVF2"/>
<sequence>MNLIFRLTKTNRYSVIPLIAAIYNKVDVKIHLAKSLKEILSYPTDSIVAYSFMSFDVDWVKKEVETLKAKGYKVIAGGPHVTAAARDCIKLGFDAVFLGDGEKNLLDFLLGKDNKIFDGITDRVNLDDYPPFCADMNLFMPIEITRGCPFSCAYCATPLISGRKPRHRSVESIVYYSKLGVEKGKYIVRFISPNAFGYGSKDGITPNPPLVDELLFSLKKVGIREIYFGTFPSDVRPESVTDEMMKVIKKYVNNKSIKIGAQSGSDEILKKIKRGHDSKKVFEAVEIILQNGFQPSVDFIFGFPFETDEDRKQTLEMIKKLIKVGCKIHAHTFMPLPGTALAKSGPAVVPEWLKKELGRLSFKGLLDGFWQKQEDLSVKLWNIEQSQM</sequence>
<dbReference type="PROSITE" id="PS01305">
    <property type="entry name" value="MOAA_NIFB_PQQE"/>
    <property type="match status" value="1"/>
</dbReference>
<dbReference type="PROSITE" id="PS01278">
    <property type="entry name" value="MTTASE_RADICAL"/>
    <property type="match status" value="1"/>
</dbReference>
<dbReference type="CDD" id="cd02068">
    <property type="entry name" value="radical_SAM_B12_BD"/>
    <property type="match status" value="1"/>
</dbReference>
<dbReference type="PATRIC" id="fig|688269.3.peg.372"/>
<dbReference type="PROSITE" id="PS51918">
    <property type="entry name" value="RADICAL_SAM"/>
    <property type="match status" value="1"/>
</dbReference>
<keyword evidence="5" id="KW-0408">Iron</keyword>
<dbReference type="STRING" id="688269.Theth_0361"/>
<dbReference type="GO" id="GO:0046872">
    <property type="term" value="F:metal ion binding"/>
    <property type="evidence" value="ECO:0007669"/>
    <property type="project" value="UniProtKB-KW"/>
</dbReference>
<keyword evidence="2" id="KW-0004">4Fe-4S</keyword>
<comment type="cofactor">
    <cofactor evidence="1">
        <name>[4Fe-4S] cluster</name>
        <dbReference type="ChEBI" id="CHEBI:49883"/>
    </cofactor>
</comment>
<dbReference type="GO" id="GO:0032324">
    <property type="term" value="P:molybdopterin cofactor biosynthetic process"/>
    <property type="evidence" value="ECO:0007669"/>
    <property type="project" value="UniProtKB-ARBA"/>
</dbReference>
<dbReference type="GO" id="GO:0051539">
    <property type="term" value="F:4 iron, 4 sulfur cluster binding"/>
    <property type="evidence" value="ECO:0007669"/>
    <property type="project" value="UniProtKB-KW"/>
</dbReference>
<accession>F7YVF2</accession>
<dbReference type="InterPro" id="IPR000385">
    <property type="entry name" value="MoaA_NifB_PqqE_Fe-S-bd_CS"/>
</dbReference>
<evidence type="ECO:0000256" key="1">
    <source>
        <dbReference type="ARBA" id="ARBA00001966"/>
    </source>
</evidence>
<protein>
    <submittedName>
        <fullName evidence="8">Radical SAM domain protein</fullName>
    </submittedName>
</protein>
<evidence type="ECO:0000256" key="3">
    <source>
        <dbReference type="ARBA" id="ARBA00022691"/>
    </source>
</evidence>
<proteinExistence type="predicted"/>
<dbReference type="SUPFAM" id="SSF102114">
    <property type="entry name" value="Radical SAM enzymes"/>
    <property type="match status" value="1"/>
</dbReference>
<dbReference type="GO" id="GO:0003824">
    <property type="term" value="F:catalytic activity"/>
    <property type="evidence" value="ECO:0007669"/>
    <property type="project" value="InterPro"/>
</dbReference>
<keyword evidence="9" id="KW-1185">Reference proteome</keyword>
<dbReference type="Gene3D" id="3.80.30.20">
    <property type="entry name" value="tm_1862 like domain"/>
    <property type="match status" value="1"/>
</dbReference>
<dbReference type="eggNOG" id="COG1032">
    <property type="taxonomic scope" value="Bacteria"/>
</dbReference>
<dbReference type="KEGG" id="tta:Theth_0361"/>
<dbReference type="InterPro" id="IPR058240">
    <property type="entry name" value="rSAM_sf"/>
</dbReference>